<organism evidence="6 7">
    <name type="scientific">Parapedobacter pyrenivorans</name>
    <dbReference type="NCBI Taxonomy" id="1305674"/>
    <lineage>
        <taxon>Bacteria</taxon>
        <taxon>Pseudomonadati</taxon>
        <taxon>Bacteroidota</taxon>
        <taxon>Sphingobacteriia</taxon>
        <taxon>Sphingobacteriales</taxon>
        <taxon>Sphingobacteriaceae</taxon>
        <taxon>Parapedobacter</taxon>
    </lineage>
</organism>
<dbReference type="EMBL" id="BMER01000001">
    <property type="protein sequence ID" value="GGG87918.1"/>
    <property type="molecule type" value="Genomic_DNA"/>
</dbReference>
<dbReference type="PANTHER" id="PTHR24567:SF26">
    <property type="entry name" value="REGULATORY PROTEIN YEIL"/>
    <property type="match status" value="1"/>
</dbReference>
<dbReference type="Pfam" id="PF13545">
    <property type="entry name" value="HTH_Crp_2"/>
    <property type="match status" value="1"/>
</dbReference>
<dbReference type="Pfam" id="PF00027">
    <property type="entry name" value="cNMP_binding"/>
    <property type="match status" value="1"/>
</dbReference>
<dbReference type="PROSITE" id="PS51063">
    <property type="entry name" value="HTH_CRP_2"/>
    <property type="match status" value="1"/>
</dbReference>
<dbReference type="Gene3D" id="1.10.10.10">
    <property type="entry name" value="Winged helix-like DNA-binding domain superfamily/Winged helix DNA-binding domain"/>
    <property type="match status" value="1"/>
</dbReference>
<dbReference type="Gene3D" id="2.60.120.10">
    <property type="entry name" value="Jelly Rolls"/>
    <property type="match status" value="1"/>
</dbReference>
<dbReference type="InterPro" id="IPR036390">
    <property type="entry name" value="WH_DNA-bd_sf"/>
</dbReference>
<sequence length="216" mass="24780">MAIMQKAIIQDYLNNYFSHFEPKLKNALAKGCTIKTFPAGEQLMQTGQYFKSTMLLVGGLVKVYRQGDDGGEFFVYHLEPGSACALSMICATKQEKSEVLATAVEDTTALLVPIAMMDDLMRDYKTWYYFVLETYRSRFEELLEVIDHIAFKSMDERLSYHLEKLSKQHGSKELYTTHQQIASDLGSSREVISRLLKKMEQHGNVVLQRNSIQLRN</sequence>
<feature type="domain" description="Cyclic nucleotide-binding" evidence="4">
    <location>
        <begin position="16"/>
        <end position="82"/>
    </location>
</feature>
<dbReference type="InterPro" id="IPR014710">
    <property type="entry name" value="RmlC-like_jellyroll"/>
</dbReference>
<dbReference type="GO" id="GO:0005829">
    <property type="term" value="C:cytosol"/>
    <property type="evidence" value="ECO:0007669"/>
    <property type="project" value="TreeGrafter"/>
</dbReference>
<gene>
    <name evidence="6" type="ORF">GCM10007415_22290</name>
</gene>
<evidence type="ECO:0000259" key="5">
    <source>
        <dbReference type="PROSITE" id="PS51063"/>
    </source>
</evidence>
<dbReference type="InterPro" id="IPR012318">
    <property type="entry name" value="HTH_CRP"/>
</dbReference>
<dbReference type="AlphaFoldDB" id="A0A917MC25"/>
<dbReference type="SUPFAM" id="SSF51206">
    <property type="entry name" value="cAMP-binding domain-like"/>
    <property type="match status" value="1"/>
</dbReference>
<dbReference type="SUPFAM" id="SSF46785">
    <property type="entry name" value="Winged helix' DNA-binding domain"/>
    <property type="match status" value="1"/>
</dbReference>
<evidence type="ECO:0000256" key="1">
    <source>
        <dbReference type="ARBA" id="ARBA00023015"/>
    </source>
</evidence>
<comment type="caution">
    <text evidence="6">The sequence shown here is derived from an EMBL/GenBank/DDBJ whole genome shotgun (WGS) entry which is preliminary data.</text>
</comment>
<dbReference type="GO" id="GO:0003677">
    <property type="term" value="F:DNA binding"/>
    <property type="evidence" value="ECO:0007669"/>
    <property type="project" value="UniProtKB-KW"/>
</dbReference>
<dbReference type="InterPro" id="IPR018490">
    <property type="entry name" value="cNMP-bd_dom_sf"/>
</dbReference>
<feature type="domain" description="HTH crp-type" evidence="5">
    <location>
        <begin position="152"/>
        <end position="216"/>
    </location>
</feature>
<reference evidence="6" key="1">
    <citation type="journal article" date="2014" name="Int. J. Syst. Evol. Microbiol.">
        <title>Complete genome sequence of Corynebacterium casei LMG S-19264T (=DSM 44701T), isolated from a smear-ripened cheese.</title>
        <authorList>
            <consortium name="US DOE Joint Genome Institute (JGI-PGF)"/>
            <person name="Walter F."/>
            <person name="Albersmeier A."/>
            <person name="Kalinowski J."/>
            <person name="Ruckert C."/>
        </authorList>
    </citation>
    <scope>NUCLEOTIDE SEQUENCE</scope>
    <source>
        <strain evidence="6">CGMCC 1.12195</strain>
    </source>
</reference>
<dbReference type="PROSITE" id="PS50042">
    <property type="entry name" value="CNMP_BINDING_3"/>
    <property type="match status" value="1"/>
</dbReference>
<evidence type="ECO:0000313" key="7">
    <source>
        <dbReference type="Proteomes" id="UP000660862"/>
    </source>
</evidence>
<proteinExistence type="predicted"/>
<dbReference type="Proteomes" id="UP000660862">
    <property type="component" value="Unassembled WGS sequence"/>
</dbReference>
<keyword evidence="2" id="KW-0238">DNA-binding</keyword>
<name>A0A917MC25_9SPHI</name>
<evidence type="ECO:0000256" key="2">
    <source>
        <dbReference type="ARBA" id="ARBA00023125"/>
    </source>
</evidence>
<dbReference type="GO" id="GO:0003700">
    <property type="term" value="F:DNA-binding transcription factor activity"/>
    <property type="evidence" value="ECO:0007669"/>
    <property type="project" value="TreeGrafter"/>
</dbReference>
<reference evidence="6" key="2">
    <citation type="submission" date="2020-09" db="EMBL/GenBank/DDBJ databases">
        <authorList>
            <person name="Sun Q."/>
            <person name="Zhou Y."/>
        </authorList>
    </citation>
    <scope>NUCLEOTIDE SEQUENCE</scope>
    <source>
        <strain evidence="6">CGMCC 1.12195</strain>
    </source>
</reference>
<accession>A0A917MC25</accession>
<dbReference type="PANTHER" id="PTHR24567">
    <property type="entry name" value="CRP FAMILY TRANSCRIPTIONAL REGULATORY PROTEIN"/>
    <property type="match status" value="1"/>
</dbReference>
<evidence type="ECO:0000256" key="3">
    <source>
        <dbReference type="ARBA" id="ARBA00023163"/>
    </source>
</evidence>
<dbReference type="CDD" id="cd00038">
    <property type="entry name" value="CAP_ED"/>
    <property type="match status" value="1"/>
</dbReference>
<dbReference type="InterPro" id="IPR036388">
    <property type="entry name" value="WH-like_DNA-bd_sf"/>
</dbReference>
<evidence type="ECO:0000259" key="4">
    <source>
        <dbReference type="PROSITE" id="PS50042"/>
    </source>
</evidence>
<protein>
    <submittedName>
        <fullName evidence="6">Crp/Fnr family transcriptional regulator</fullName>
    </submittedName>
</protein>
<keyword evidence="7" id="KW-1185">Reference proteome</keyword>
<keyword evidence="3" id="KW-0804">Transcription</keyword>
<evidence type="ECO:0000313" key="6">
    <source>
        <dbReference type="EMBL" id="GGG87918.1"/>
    </source>
</evidence>
<dbReference type="InterPro" id="IPR050397">
    <property type="entry name" value="Env_Response_Regulators"/>
</dbReference>
<keyword evidence="1" id="KW-0805">Transcription regulation</keyword>
<dbReference type="InterPro" id="IPR000595">
    <property type="entry name" value="cNMP-bd_dom"/>
</dbReference>